<organism evidence="4 5">
    <name type="scientific">Actinopolymorpha pittospori</name>
    <dbReference type="NCBI Taxonomy" id="648752"/>
    <lineage>
        <taxon>Bacteria</taxon>
        <taxon>Bacillati</taxon>
        <taxon>Actinomycetota</taxon>
        <taxon>Actinomycetes</taxon>
        <taxon>Propionibacteriales</taxon>
        <taxon>Actinopolymorphaceae</taxon>
        <taxon>Actinopolymorpha</taxon>
    </lineage>
</organism>
<dbReference type="PANTHER" id="PTHR43818:SF11">
    <property type="entry name" value="BCDNA.GH03377"/>
    <property type="match status" value="1"/>
</dbReference>
<comment type="caution">
    <text evidence="4">The sequence shown here is derived from an EMBL/GenBank/DDBJ whole genome shotgun (WGS) entry which is preliminary data.</text>
</comment>
<feature type="domain" description="GFO/IDH/MocA-like oxidoreductase" evidence="3">
    <location>
        <begin position="136"/>
        <end position="267"/>
    </location>
</feature>
<dbReference type="InterPro" id="IPR055170">
    <property type="entry name" value="GFO_IDH_MocA-like_dom"/>
</dbReference>
<dbReference type="Proteomes" id="UP000638648">
    <property type="component" value="Unassembled WGS sequence"/>
</dbReference>
<evidence type="ECO:0000313" key="5">
    <source>
        <dbReference type="Proteomes" id="UP000638648"/>
    </source>
</evidence>
<reference evidence="4" key="1">
    <citation type="submission" date="2020-10" db="EMBL/GenBank/DDBJ databases">
        <title>Sequencing the genomes of 1000 actinobacteria strains.</title>
        <authorList>
            <person name="Klenk H.-P."/>
        </authorList>
    </citation>
    <scope>NUCLEOTIDE SEQUENCE</scope>
    <source>
        <strain evidence="4">DSM 45354</strain>
    </source>
</reference>
<proteinExistence type="predicted"/>
<dbReference type="InterPro" id="IPR036291">
    <property type="entry name" value="NAD(P)-bd_dom_sf"/>
</dbReference>
<evidence type="ECO:0000256" key="1">
    <source>
        <dbReference type="ARBA" id="ARBA00023002"/>
    </source>
</evidence>
<dbReference type="GO" id="GO:0000166">
    <property type="term" value="F:nucleotide binding"/>
    <property type="evidence" value="ECO:0007669"/>
    <property type="project" value="InterPro"/>
</dbReference>
<dbReference type="InterPro" id="IPR000683">
    <property type="entry name" value="Gfo/Idh/MocA-like_OxRdtase_N"/>
</dbReference>
<dbReference type="SUPFAM" id="SSF51735">
    <property type="entry name" value="NAD(P)-binding Rossmann-fold domains"/>
    <property type="match status" value="1"/>
</dbReference>
<protein>
    <submittedName>
        <fullName evidence="4">Dehydrogenase</fullName>
    </submittedName>
</protein>
<name>A0A927MXX3_9ACTN</name>
<keyword evidence="5" id="KW-1185">Reference proteome</keyword>
<dbReference type="SUPFAM" id="SSF55347">
    <property type="entry name" value="Glyceraldehyde-3-phosphate dehydrogenase-like, C-terminal domain"/>
    <property type="match status" value="1"/>
</dbReference>
<evidence type="ECO:0000313" key="4">
    <source>
        <dbReference type="EMBL" id="MBE1608531.1"/>
    </source>
</evidence>
<sequence>MGTHDDKARFGVIGLTSDHVWGMGDGLIQQPGVRIVAAADETAELRNRAARQWGLESTYASHTEMLEREDLGAVLVCCDNASKAGVVEAAARHGVHVYQDKPMSSTLAGADRILQAAKSSGITLMVAYHSAFNPIYDQVKQAIADQAIGTVYLARGSIGHEGPVEFGCSPHFYSWLFDAEKNGGGTFVDEACYVVDEFVDYLGNVVEVSAFTAQIGHRNYLPKNVEDNAVAILRFASGALGVIDSKWGQVGPAPVRTSYHGTEGTIVNSRGTTELATIRAAAPLAGWTSSDQTALSGHGTGSPELRVVKATANPVDAGRRGAEQRRFVQALVEGTPLPHASTPNVARHVQEIVDAVYVSAASGCAVSLPLKESA</sequence>
<gene>
    <name evidence="4" type="ORF">HEB94_005379</name>
</gene>
<keyword evidence="1" id="KW-0560">Oxidoreductase</keyword>
<dbReference type="AlphaFoldDB" id="A0A927MXX3"/>
<dbReference type="Pfam" id="PF22725">
    <property type="entry name" value="GFO_IDH_MocA_C3"/>
    <property type="match status" value="1"/>
</dbReference>
<dbReference type="PANTHER" id="PTHR43818">
    <property type="entry name" value="BCDNA.GH03377"/>
    <property type="match status" value="1"/>
</dbReference>
<dbReference type="Gene3D" id="3.30.360.10">
    <property type="entry name" value="Dihydrodipicolinate Reductase, domain 2"/>
    <property type="match status" value="1"/>
</dbReference>
<dbReference type="Gene3D" id="3.40.50.720">
    <property type="entry name" value="NAD(P)-binding Rossmann-like Domain"/>
    <property type="match status" value="1"/>
</dbReference>
<dbReference type="RefSeq" id="WP_192752297.1">
    <property type="nucleotide sequence ID" value="NZ_BAABJL010000097.1"/>
</dbReference>
<dbReference type="GO" id="GO:0016491">
    <property type="term" value="F:oxidoreductase activity"/>
    <property type="evidence" value="ECO:0007669"/>
    <property type="project" value="UniProtKB-KW"/>
</dbReference>
<dbReference type="InterPro" id="IPR050463">
    <property type="entry name" value="Gfo/Idh/MocA_oxidrdct_glycsds"/>
</dbReference>
<dbReference type="Pfam" id="PF01408">
    <property type="entry name" value="GFO_IDH_MocA"/>
    <property type="match status" value="1"/>
</dbReference>
<evidence type="ECO:0000259" key="2">
    <source>
        <dbReference type="Pfam" id="PF01408"/>
    </source>
</evidence>
<feature type="domain" description="Gfo/Idh/MocA-like oxidoreductase N-terminal" evidence="2">
    <location>
        <begin position="10"/>
        <end position="128"/>
    </location>
</feature>
<dbReference type="EMBL" id="JADBEM010000001">
    <property type="protein sequence ID" value="MBE1608531.1"/>
    <property type="molecule type" value="Genomic_DNA"/>
</dbReference>
<accession>A0A927MXX3</accession>
<evidence type="ECO:0000259" key="3">
    <source>
        <dbReference type="Pfam" id="PF22725"/>
    </source>
</evidence>